<proteinExistence type="inferred from homology"/>
<evidence type="ECO:0000256" key="8">
    <source>
        <dbReference type="ARBA" id="ARBA00025006"/>
    </source>
</evidence>
<evidence type="ECO:0000256" key="9">
    <source>
        <dbReference type="HAMAP-Rule" id="MF_00835"/>
    </source>
</evidence>
<evidence type="ECO:0000313" key="12">
    <source>
        <dbReference type="EMBL" id="MCO1334699.1"/>
    </source>
</evidence>
<comment type="caution">
    <text evidence="12">The sequence shown here is derived from an EMBL/GenBank/DDBJ whole genome shotgun (WGS) entry which is preliminary data.</text>
</comment>
<evidence type="ECO:0000259" key="10">
    <source>
        <dbReference type="Pfam" id="PF08241"/>
    </source>
</evidence>
<dbReference type="InterPro" id="IPR013216">
    <property type="entry name" value="Methyltransf_11"/>
</dbReference>
<keyword evidence="13" id="KW-1185">Reference proteome</keyword>
<keyword evidence="6 9" id="KW-0949">S-adenosyl-L-methionine</keyword>
<dbReference type="Gene3D" id="3.40.50.150">
    <property type="entry name" value="Vaccinia Virus protein VP39"/>
    <property type="match status" value="1"/>
</dbReference>
<dbReference type="SUPFAM" id="SSF53474">
    <property type="entry name" value="alpha/beta-Hydrolases"/>
    <property type="match status" value="1"/>
</dbReference>
<reference evidence="12" key="1">
    <citation type="journal article" date="2022" name="Arch. Microbiol.">
        <title>Microbulbifer okhotskensis sp. nov., isolated from a deep bottom sediment of the Okhotsk Sea.</title>
        <authorList>
            <person name="Romanenko L."/>
            <person name="Kurilenko V."/>
            <person name="Otstavnykh N."/>
            <person name="Velansky P."/>
            <person name="Isaeva M."/>
            <person name="Mikhailov V."/>
        </authorList>
    </citation>
    <scope>NUCLEOTIDE SEQUENCE</scope>
    <source>
        <strain evidence="12">OS29</strain>
    </source>
</reference>
<dbReference type="GO" id="GO:0102130">
    <property type="term" value="F:malonyl-CoA methyltransferase activity"/>
    <property type="evidence" value="ECO:0007669"/>
    <property type="project" value="UniProtKB-EC"/>
</dbReference>
<dbReference type="AlphaFoldDB" id="A0A9X2ELZ8"/>
<dbReference type="GO" id="GO:0010340">
    <property type="term" value="F:carboxyl-O-methyltransferase activity"/>
    <property type="evidence" value="ECO:0007669"/>
    <property type="project" value="UniProtKB-UniRule"/>
</dbReference>
<dbReference type="GO" id="GO:0008757">
    <property type="term" value="F:S-adenosylmethionine-dependent methyltransferase activity"/>
    <property type="evidence" value="ECO:0007669"/>
    <property type="project" value="InterPro"/>
</dbReference>
<dbReference type="InterPro" id="IPR050602">
    <property type="entry name" value="Malonyl-ACP_OMT"/>
</dbReference>
<comment type="similarity">
    <text evidence="9">Belongs to the methyltransferase superfamily.</text>
</comment>
<evidence type="ECO:0000256" key="6">
    <source>
        <dbReference type="ARBA" id="ARBA00022691"/>
    </source>
</evidence>
<dbReference type="GO" id="GO:0009102">
    <property type="term" value="P:biotin biosynthetic process"/>
    <property type="evidence" value="ECO:0007669"/>
    <property type="project" value="UniProtKB-UniRule"/>
</dbReference>
<dbReference type="InterPro" id="IPR011814">
    <property type="entry name" value="BioC"/>
</dbReference>
<dbReference type="GO" id="GO:0032259">
    <property type="term" value="P:methylation"/>
    <property type="evidence" value="ECO:0007669"/>
    <property type="project" value="UniProtKB-KW"/>
</dbReference>
<keyword evidence="4 9" id="KW-0489">Methyltransferase</keyword>
<dbReference type="PANTHER" id="PTHR13090">
    <property type="entry name" value="ARGININE-HYDROXYLASE NDUFAF5, MITOCHONDRIAL"/>
    <property type="match status" value="1"/>
</dbReference>
<evidence type="ECO:0000313" key="13">
    <source>
        <dbReference type="Proteomes" id="UP001139028"/>
    </source>
</evidence>
<dbReference type="PANTHER" id="PTHR13090:SF1">
    <property type="entry name" value="ARGININE-HYDROXYLASE NDUFAF5, MITOCHONDRIAL"/>
    <property type="match status" value="1"/>
</dbReference>
<evidence type="ECO:0000256" key="4">
    <source>
        <dbReference type="ARBA" id="ARBA00022603"/>
    </source>
</evidence>
<evidence type="ECO:0000256" key="2">
    <source>
        <dbReference type="ARBA" id="ARBA00004746"/>
    </source>
</evidence>
<dbReference type="Pfam" id="PF12697">
    <property type="entry name" value="Abhydrolase_6"/>
    <property type="match status" value="1"/>
</dbReference>
<name>A0A9X2ELZ8_9GAMM</name>
<keyword evidence="7 9" id="KW-0093">Biotin biosynthesis</keyword>
<accession>A0A9X2ELZ8</accession>
<dbReference type="RefSeq" id="WP_252466305.1">
    <property type="nucleotide sequence ID" value="NZ_JALBWM010000035.1"/>
</dbReference>
<dbReference type="InterPro" id="IPR029063">
    <property type="entry name" value="SAM-dependent_MTases_sf"/>
</dbReference>
<dbReference type="Gene3D" id="3.40.50.1820">
    <property type="entry name" value="alpha/beta hydrolase"/>
    <property type="match status" value="1"/>
</dbReference>
<comment type="function">
    <text evidence="8 9">Converts the free carboxyl group of a malonyl-thioester to its methyl ester by transfer of a methyl group from S-adenosyl-L-methionine (SAM). It allows to synthesize pimeloyl-ACP via the fatty acid synthetic pathway.</text>
</comment>
<protein>
    <recommendedName>
        <fullName evidence="3 9">Malonyl-[acyl-carrier protein] O-methyltransferase</fullName>
        <shortName evidence="9">Malonyl-ACP O-methyltransferase</shortName>
        <ecNumber evidence="3 9">2.1.1.197</ecNumber>
    </recommendedName>
    <alternativeName>
        <fullName evidence="9">Biotin synthesis protein BioC</fullName>
    </alternativeName>
</protein>
<organism evidence="12 13">
    <name type="scientific">Microbulbifer okhotskensis</name>
    <dbReference type="NCBI Taxonomy" id="2926617"/>
    <lineage>
        <taxon>Bacteria</taxon>
        <taxon>Pseudomonadati</taxon>
        <taxon>Pseudomonadota</taxon>
        <taxon>Gammaproteobacteria</taxon>
        <taxon>Cellvibrionales</taxon>
        <taxon>Microbulbiferaceae</taxon>
        <taxon>Microbulbifer</taxon>
    </lineage>
</organism>
<gene>
    <name evidence="9 12" type="primary">bioC</name>
    <name evidence="12" type="ORF">MO867_10140</name>
</gene>
<evidence type="ECO:0000256" key="1">
    <source>
        <dbReference type="ARBA" id="ARBA00000852"/>
    </source>
</evidence>
<keyword evidence="5 9" id="KW-0808">Transferase</keyword>
<dbReference type="HAMAP" id="MF_00835">
    <property type="entry name" value="BioC"/>
    <property type="match status" value="1"/>
</dbReference>
<dbReference type="CDD" id="cd02440">
    <property type="entry name" value="AdoMet_MTases"/>
    <property type="match status" value="1"/>
</dbReference>
<comment type="pathway">
    <text evidence="2 9">Cofactor biosynthesis; biotin biosynthesis.</text>
</comment>
<dbReference type="InterPro" id="IPR000073">
    <property type="entry name" value="AB_hydrolase_1"/>
</dbReference>
<sequence>MIRVEHLVFLHGWGGDQHLWQPLLDALCGSAGLTLQCIELPGFGVCSDKDWPQQAALLQQLYLQLPSNCILVGHSLGGMLATSLAALNGQEKILAVVSIAANACFVARERWPGMAPATFKDFFTAFDVDPVNTWEWFCALQAHGDPAMRALRKQLKASKPQINVAAWRAALQCLADLDNRDHLRCQKVSALYLFGERDALVPTEAVQAMRALGVCTKVIPDTGHLPHYSQADSVARHLLDFVDRLQQLAPKSEPFDKSAVARSFTRAAGSYDDCAHLQRAVCRHLLSQAGSDWAPRTILDLGSGTGFGTALLRQCFPQARIIALDLAEGMLQFAREQRPEADDYVTADAERLPLATGSIDVIFSSMALQWCYRLPELFTELQRVLAPGGRCLVATLGPATLRELKDSWAKVDGGVHVNQFVPAGQWHAAALQSGMQGEVSEELRLLHFDSLRQLMRELKGVGAHNINRAADRGMTGRSKLQHLAAAYEGKREAEGLPVTYEVIYMLLSSASR</sequence>
<dbReference type="EC" id="2.1.1.197" evidence="3 9"/>
<evidence type="ECO:0000256" key="5">
    <source>
        <dbReference type="ARBA" id="ARBA00022679"/>
    </source>
</evidence>
<dbReference type="Proteomes" id="UP001139028">
    <property type="component" value="Unassembled WGS sequence"/>
</dbReference>
<comment type="catalytic activity">
    <reaction evidence="1 9">
        <text>malonyl-[ACP] + S-adenosyl-L-methionine = malonyl-[ACP] methyl ester + S-adenosyl-L-homocysteine</text>
        <dbReference type="Rhea" id="RHEA:17105"/>
        <dbReference type="Rhea" id="RHEA-COMP:9623"/>
        <dbReference type="Rhea" id="RHEA-COMP:9954"/>
        <dbReference type="ChEBI" id="CHEBI:57856"/>
        <dbReference type="ChEBI" id="CHEBI:59789"/>
        <dbReference type="ChEBI" id="CHEBI:78449"/>
        <dbReference type="ChEBI" id="CHEBI:78845"/>
        <dbReference type="EC" id="2.1.1.197"/>
    </reaction>
</comment>
<evidence type="ECO:0000256" key="3">
    <source>
        <dbReference type="ARBA" id="ARBA00012327"/>
    </source>
</evidence>
<dbReference type="NCBIfam" id="TIGR02072">
    <property type="entry name" value="BioC"/>
    <property type="match status" value="1"/>
</dbReference>
<dbReference type="InterPro" id="IPR029058">
    <property type="entry name" value="AB_hydrolase_fold"/>
</dbReference>
<feature type="domain" description="Methyltransferase type 11" evidence="10">
    <location>
        <begin position="299"/>
        <end position="392"/>
    </location>
</feature>
<dbReference type="SUPFAM" id="SSF53335">
    <property type="entry name" value="S-adenosyl-L-methionine-dependent methyltransferases"/>
    <property type="match status" value="1"/>
</dbReference>
<dbReference type="EMBL" id="JALBWM010000035">
    <property type="protein sequence ID" value="MCO1334699.1"/>
    <property type="molecule type" value="Genomic_DNA"/>
</dbReference>
<dbReference type="Pfam" id="PF08241">
    <property type="entry name" value="Methyltransf_11"/>
    <property type="match status" value="1"/>
</dbReference>
<evidence type="ECO:0000256" key="7">
    <source>
        <dbReference type="ARBA" id="ARBA00022756"/>
    </source>
</evidence>
<feature type="domain" description="AB hydrolase-1" evidence="11">
    <location>
        <begin position="7"/>
        <end position="236"/>
    </location>
</feature>
<evidence type="ECO:0000259" key="11">
    <source>
        <dbReference type="Pfam" id="PF12697"/>
    </source>
</evidence>